<evidence type="ECO:0000256" key="7">
    <source>
        <dbReference type="ARBA" id="ARBA00022541"/>
    </source>
</evidence>
<evidence type="ECO:0000256" key="10">
    <source>
        <dbReference type="ARBA" id="ARBA00072064"/>
    </source>
</evidence>
<evidence type="ECO:0000256" key="6">
    <source>
        <dbReference type="ARBA" id="ARBA00022517"/>
    </source>
</evidence>
<evidence type="ECO:0000313" key="11">
    <source>
        <dbReference type="EMBL" id="KAJ8911971.1"/>
    </source>
</evidence>
<keyword evidence="9" id="KW-0539">Nucleus</keyword>
<evidence type="ECO:0000256" key="8">
    <source>
        <dbReference type="ARBA" id="ARBA00022552"/>
    </source>
</evidence>
<name>A0AAV8VCD7_9CUCU</name>
<evidence type="ECO:0000256" key="9">
    <source>
        <dbReference type="ARBA" id="ARBA00023242"/>
    </source>
</evidence>
<dbReference type="Pfam" id="PF06229">
    <property type="entry name" value="FRG1"/>
    <property type="match status" value="1"/>
</dbReference>
<keyword evidence="12" id="KW-1185">Reference proteome</keyword>
<dbReference type="Proteomes" id="UP001159042">
    <property type="component" value="Unassembled WGS sequence"/>
</dbReference>
<proteinExistence type="inferred from homology"/>
<keyword evidence="6" id="KW-0690">Ribosome biogenesis</keyword>
<dbReference type="EMBL" id="JANEYG010000153">
    <property type="protein sequence ID" value="KAJ8911971.1"/>
    <property type="molecule type" value="Genomic_DNA"/>
</dbReference>
<dbReference type="PANTHER" id="PTHR12928">
    <property type="entry name" value="FRG1 PROTEIN"/>
    <property type="match status" value="1"/>
</dbReference>
<dbReference type="AlphaFoldDB" id="A0AAV8VCD7"/>
<dbReference type="Gene3D" id="2.80.10.50">
    <property type="match status" value="1"/>
</dbReference>
<evidence type="ECO:0000256" key="5">
    <source>
        <dbReference type="ARBA" id="ARBA00022490"/>
    </source>
</evidence>
<evidence type="ECO:0000256" key="4">
    <source>
        <dbReference type="ARBA" id="ARBA00010878"/>
    </source>
</evidence>
<reference evidence="11 12" key="1">
    <citation type="journal article" date="2023" name="Insect Mol. Biol.">
        <title>Genome sequencing provides insights into the evolution of gene families encoding plant cell wall-degrading enzymes in longhorned beetles.</title>
        <authorList>
            <person name="Shin N.R."/>
            <person name="Okamura Y."/>
            <person name="Kirsch R."/>
            <person name="Pauchet Y."/>
        </authorList>
    </citation>
    <scope>NUCLEOTIDE SEQUENCE [LARGE SCALE GENOMIC DNA]</scope>
    <source>
        <strain evidence="11">EAD_L_NR</strain>
    </source>
</reference>
<protein>
    <recommendedName>
        <fullName evidence="10">Protein FRG1 homolog</fullName>
    </recommendedName>
</protein>
<dbReference type="GO" id="GO:0006364">
    <property type="term" value="P:rRNA processing"/>
    <property type="evidence" value="ECO:0007669"/>
    <property type="project" value="UniProtKB-KW"/>
</dbReference>
<comment type="caution">
    <text evidence="11">The sequence shown here is derived from an EMBL/GenBank/DDBJ whole genome shotgun (WGS) entry which is preliminary data.</text>
</comment>
<dbReference type="SUPFAM" id="SSF50405">
    <property type="entry name" value="Actin-crosslinking proteins"/>
    <property type="match status" value="1"/>
</dbReference>
<dbReference type="GO" id="GO:0051015">
    <property type="term" value="F:actin filament binding"/>
    <property type="evidence" value="ECO:0007669"/>
    <property type="project" value="TreeGrafter"/>
</dbReference>
<evidence type="ECO:0000256" key="1">
    <source>
        <dbReference type="ARBA" id="ARBA00004408"/>
    </source>
</evidence>
<dbReference type="CDD" id="cd23338">
    <property type="entry name" value="beta-trefoil_FSCN_FRG1"/>
    <property type="match status" value="1"/>
</dbReference>
<evidence type="ECO:0000256" key="2">
    <source>
        <dbReference type="ARBA" id="ARBA00004496"/>
    </source>
</evidence>
<evidence type="ECO:0000256" key="3">
    <source>
        <dbReference type="ARBA" id="ARBA00004604"/>
    </source>
</evidence>
<sequence>MSEYDNVRIGKLVLKGERQKTRKRKHKNRKHDDIAPKIDADSIKHGSWWKVTKVEEISGPIAIEFGNHTYVKALDNGLFTLGAPHNEGEGPSPEEIFTAVSINERKVAFKSGYNKYLRVEKNGTVTGRSDAIGATEQWEPVFEDGKMALQGYNDCFLSIDPEDDSLVANVKKAGSDQFIQIRSQTIKEENPLKDVPNEEQGNIKQIEINYVKKFQKFQDKRLRLCTDGKKELKKAKQEGTLHETLLDRRSKMKADRYCK</sequence>
<keyword evidence="8" id="KW-0698">rRNA processing</keyword>
<dbReference type="GO" id="GO:0055120">
    <property type="term" value="C:striated muscle dense body"/>
    <property type="evidence" value="ECO:0007669"/>
    <property type="project" value="TreeGrafter"/>
</dbReference>
<dbReference type="FunFam" id="2.80.10.50:FF:000061">
    <property type="entry name" value="Protein FRG1"/>
    <property type="match status" value="1"/>
</dbReference>
<keyword evidence="5" id="KW-0963">Cytoplasm</keyword>
<accession>A0AAV8VCD7</accession>
<gene>
    <name evidence="11" type="ORF">NQ315_012782</name>
</gene>
<dbReference type="GO" id="GO:0005730">
    <property type="term" value="C:nucleolus"/>
    <property type="evidence" value="ECO:0007669"/>
    <property type="project" value="UniProtKB-SubCell"/>
</dbReference>
<comment type="similarity">
    <text evidence="4">Belongs to the FRG1 family.</text>
</comment>
<dbReference type="PANTHER" id="PTHR12928:SF0">
    <property type="entry name" value="FSHD REGION GENE 1"/>
    <property type="match status" value="1"/>
</dbReference>
<dbReference type="InterPro" id="IPR008999">
    <property type="entry name" value="Actin-crosslinking"/>
</dbReference>
<dbReference type="GO" id="GO:0007517">
    <property type="term" value="P:muscle organ development"/>
    <property type="evidence" value="ECO:0007669"/>
    <property type="project" value="UniProtKB-KW"/>
</dbReference>
<dbReference type="GO" id="GO:0071013">
    <property type="term" value="C:catalytic step 2 spliceosome"/>
    <property type="evidence" value="ECO:0007669"/>
    <property type="project" value="TreeGrafter"/>
</dbReference>
<keyword evidence="7" id="KW-0517">Myogenesis</keyword>
<dbReference type="GO" id="GO:0015030">
    <property type="term" value="C:Cajal body"/>
    <property type="evidence" value="ECO:0007669"/>
    <property type="project" value="UniProtKB-SubCell"/>
</dbReference>
<organism evidence="11 12">
    <name type="scientific">Exocentrus adspersus</name>
    <dbReference type="NCBI Taxonomy" id="1586481"/>
    <lineage>
        <taxon>Eukaryota</taxon>
        <taxon>Metazoa</taxon>
        <taxon>Ecdysozoa</taxon>
        <taxon>Arthropoda</taxon>
        <taxon>Hexapoda</taxon>
        <taxon>Insecta</taxon>
        <taxon>Pterygota</taxon>
        <taxon>Neoptera</taxon>
        <taxon>Endopterygota</taxon>
        <taxon>Coleoptera</taxon>
        <taxon>Polyphaga</taxon>
        <taxon>Cucujiformia</taxon>
        <taxon>Chrysomeloidea</taxon>
        <taxon>Cerambycidae</taxon>
        <taxon>Lamiinae</taxon>
        <taxon>Acanthocinini</taxon>
        <taxon>Exocentrus</taxon>
    </lineage>
</organism>
<dbReference type="InterPro" id="IPR010414">
    <property type="entry name" value="FRG1"/>
</dbReference>
<comment type="subcellular location">
    <subcellularLocation>
        <location evidence="2">Cytoplasm</location>
    </subcellularLocation>
    <subcellularLocation>
        <location evidence="1">Nucleus</location>
        <location evidence="1">Cajal body</location>
    </subcellularLocation>
    <subcellularLocation>
        <location evidence="3">Nucleus</location>
        <location evidence="3">Nucleolus</location>
    </subcellularLocation>
</comment>
<evidence type="ECO:0000313" key="12">
    <source>
        <dbReference type="Proteomes" id="UP001159042"/>
    </source>
</evidence>